<evidence type="ECO:0000313" key="15">
    <source>
        <dbReference type="Proteomes" id="UP001243623"/>
    </source>
</evidence>
<evidence type="ECO:0000256" key="3">
    <source>
        <dbReference type="ARBA" id="ARBA00016943"/>
    </source>
</evidence>
<comment type="caution">
    <text evidence="12">Lacks conserved residue(s) required for the propagation of feature annotation.</text>
</comment>
<reference evidence="14" key="1">
    <citation type="submission" date="2023-03" db="EMBL/GenBank/DDBJ databases">
        <title>Selenobaculum gbiensis gen. nov. sp. nov., a new bacterium isolated from the gut microbiota of IBD patient.</title>
        <authorList>
            <person name="Yeo S."/>
            <person name="Park H."/>
            <person name="Huh C.S."/>
        </authorList>
    </citation>
    <scope>NUCLEOTIDE SEQUENCE</scope>
    <source>
        <strain evidence="14">ICN-92133</strain>
    </source>
</reference>
<dbReference type="PRINTS" id="PR00990">
    <property type="entry name" value="RIBOKINASE"/>
</dbReference>
<feature type="binding site" evidence="12">
    <location>
        <position position="286"/>
    </location>
    <ligand>
        <name>K(+)</name>
        <dbReference type="ChEBI" id="CHEBI:29103"/>
    </ligand>
</feature>
<dbReference type="NCBIfam" id="TIGR02152">
    <property type="entry name" value="D_ribokin_bact"/>
    <property type="match status" value="1"/>
</dbReference>
<dbReference type="EC" id="2.7.1.15" evidence="2 12"/>
<feature type="binding site" evidence="12">
    <location>
        <begin position="224"/>
        <end position="229"/>
    </location>
    <ligand>
        <name>ATP</name>
        <dbReference type="ChEBI" id="CHEBI:30616"/>
    </ligand>
</feature>
<dbReference type="InterPro" id="IPR011611">
    <property type="entry name" value="PfkB_dom"/>
</dbReference>
<evidence type="ECO:0000256" key="10">
    <source>
        <dbReference type="ARBA" id="ARBA00022958"/>
    </source>
</evidence>
<keyword evidence="4 12" id="KW-0808">Transferase</keyword>
<feature type="binding site" evidence="12">
    <location>
        <begin position="255"/>
        <end position="256"/>
    </location>
    <ligand>
        <name>ATP</name>
        <dbReference type="ChEBI" id="CHEBI:30616"/>
    </ligand>
</feature>
<evidence type="ECO:0000259" key="13">
    <source>
        <dbReference type="Pfam" id="PF00294"/>
    </source>
</evidence>
<keyword evidence="6 12" id="KW-0547">Nucleotide-binding</keyword>
<feature type="binding site" evidence="12">
    <location>
        <position position="252"/>
    </location>
    <ligand>
        <name>K(+)</name>
        <dbReference type="ChEBI" id="CHEBI:29103"/>
    </ligand>
</feature>
<dbReference type="GO" id="GO:0004747">
    <property type="term" value="F:ribokinase activity"/>
    <property type="evidence" value="ECO:0007669"/>
    <property type="project" value="UniProtKB-UniRule"/>
</dbReference>
<dbReference type="SUPFAM" id="SSF53613">
    <property type="entry name" value="Ribokinase-like"/>
    <property type="match status" value="1"/>
</dbReference>
<evidence type="ECO:0000256" key="7">
    <source>
        <dbReference type="ARBA" id="ARBA00022777"/>
    </source>
</evidence>
<comment type="subcellular location">
    <subcellularLocation>
        <location evidence="12">Cytoplasm</location>
    </subcellularLocation>
</comment>
<dbReference type="GO" id="GO:0005829">
    <property type="term" value="C:cytosol"/>
    <property type="evidence" value="ECO:0007669"/>
    <property type="project" value="TreeGrafter"/>
</dbReference>
<evidence type="ECO:0000256" key="12">
    <source>
        <dbReference type="HAMAP-Rule" id="MF_01987"/>
    </source>
</evidence>
<comment type="function">
    <text evidence="12">Catalyzes the phosphorylation of ribose at O-5 in a reaction requiring ATP and magnesium. The resulting D-ribose-5-phosphate can then be used either for sythesis of nucleotides, histidine, and tryptophan, or as a component of the pentose phosphate pathway.</text>
</comment>
<keyword evidence="12" id="KW-0963">Cytoplasm</keyword>
<dbReference type="PANTHER" id="PTHR10584:SF166">
    <property type="entry name" value="RIBOKINASE"/>
    <property type="match status" value="1"/>
</dbReference>
<dbReference type="CDD" id="cd01174">
    <property type="entry name" value="ribokinase"/>
    <property type="match status" value="1"/>
</dbReference>
<keyword evidence="11 12" id="KW-0119">Carbohydrate metabolism</keyword>
<dbReference type="Pfam" id="PF00294">
    <property type="entry name" value="PfkB"/>
    <property type="match status" value="1"/>
</dbReference>
<comment type="cofactor">
    <cofactor evidence="12">
        <name>Mg(2+)</name>
        <dbReference type="ChEBI" id="CHEBI:18420"/>
    </cofactor>
    <text evidence="12">Requires a divalent cation, most likely magnesium in vivo, as an electrophilic catalyst to aid phosphoryl group transfer. It is the chelate of the metal and the nucleotide that is the actual substrate.</text>
</comment>
<feature type="binding site" evidence="12">
    <location>
        <position position="250"/>
    </location>
    <ligand>
        <name>K(+)</name>
        <dbReference type="ChEBI" id="CHEBI:29103"/>
    </ligand>
</feature>
<organism evidence="14 15">
    <name type="scientific">Selenobaculum gibii</name>
    <dbReference type="NCBI Taxonomy" id="3054208"/>
    <lineage>
        <taxon>Bacteria</taxon>
        <taxon>Bacillati</taxon>
        <taxon>Bacillota</taxon>
        <taxon>Negativicutes</taxon>
        <taxon>Selenomonadales</taxon>
        <taxon>Selenomonadaceae</taxon>
        <taxon>Selenobaculum</taxon>
    </lineage>
</organism>
<dbReference type="GO" id="GO:0019303">
    <property type="term" value="P:D-ribose catabolic process"/>
    <property type="evidence" value="ECO:0007669"/>
    <property type="project" value="UniProtKB-UniRule"/>
</dbReference>
<sequence length="312" mass="32414">MERGKAKPILVIGSLNMDLVATATQLPKEGETVFGQSFATFPGGKGANQAAAAGKLGAEVYMAGCVGKDGFGKALISELESNGIATKFVRTVDTATGTALITVNETGANTIVVVAGANGCCDAADVDRSLHAFTNPGILLLQHEIPKATVEYAIHKAKELGWMVILNPAPMREISPTLYPKIDLLTPNESEAAALAKTPIGTKQEAIIAAQKLRENGIKEVVITLGEAGAVWVHAEGQEDSLAYKVQAIDTTAAGDSYTAAIAVALAEGKSMQDALRFAAQTAAIAVTRHGAQSSLPTRQEVEAFAAQKKGM</sequence>
<feature type="binding site" evidence="12">
    <location>
        <position position="188"/>
    </location>
    <ligand>
        <name>ATP</name>
        <dbReference type="ChEBI" id="CHEBI:30616"/>
    </ligand>
</feature>
<dbReference type="InterPro" id="IPR002139">
    <property type="entry name" value="Ribo/fructo_kinase"/>
</dbReference>
<feature type="binding site" evidence="12">
    <location>
        <position position="289"/>
    </location>
    <ligand>
        <name>K(+)</name>
        <dbReference type="ChEBI" id="CHEBI:29103"/>
    </ligand>
</feature>
<dbReference type="AlphaFoldDB" id="A0A9Y2AIN5"/>
<dbReference type="InterPro" id="IPR029056">
    <property type="entry name" value="Ribokinase-like"/>
</dbReference>
<evidence type="ECO:0000256" key="11">
    <source>
        <dbReference type="ARBA" id="ARBA00023277"/>
    </source>
</evidence>
<proteinExistence type="inferred from homology"/>
<dbReference type="PROSITE" id="PS00584">
    <property type="entry name" value="PFKB_KINASES_2"/>
    <property type="match status" value="1"/>
</dbReference>
<dbReference type="HAMAP" id="MF_01987">
    <property type="entry name" value="Ribokinase"/>
    <property type="match status" value="1"/>
</dbReference>
<feature type="binding site" evidence="12">
    <location>
        <position position="291"/>
    </location>
    <ligand>
        <name>K(+)</name>
        <dbReference type="ChEBI" id="CHEBI:29103"/>
    </ligand>
</feature>
<feature type="active site" description="Proton acceptor" evidence="12">
    <location>
        <position position="256"/>
    </location>
</feature>
<accession>A0A9Y2AIN5</accession>
<comment type="pathway">
    <text evidence="12">Carbohydrate metabolism; D-ribose degradation; D-ribose 5-phosphate from beta-D-ribopyranose: step 2/2.</text>
</comment>
<comment type="catalytic activity">
    <reaction evidence="12">
        <text>D-ribose + ATP = D-ribose 5-phosphate + ADP + H(+)</text>
        <dbReference type="Rhea" id="RHEA:13697"/>
        <dbReference type="ChEBI" id="CHEBI:15378"/>
        <dbReference type="ChEBI" id="CHEBI:30616"/>
        <dbReference type="ChEBI" id="CHEBI:47013"/>
        <dbReference type="ChEBI" id="CHEBI:78346"/>
        <dbReference type="ChEBI" id="CHEBI:456216"/>
        <dbReference type="EC" id="2.7.1.15"/>
    </reaction>
</comment>
<evidence type="ECO:0000313" key="14">
    <source>
        <dbReference type="EMBL" id="WIW70348.1"/>
    </source>
</evidence>
<feature type="domain" description="Carbohydrate kinase PfkB" evidence="13">
    <location>
        <begin position="9"/>
        <end position="299"/>
    </location>
</feature>
<comment type="subunit">
    <text evidence="12">Homodimer.</text>
</comment>
<comment type="similarity">
    <text evidence="12">Belongs to the carbohydrate kinase PfkB family. Ribokinase subfamily.</text>
</comment>
<dbReference type="RefSeq" id="WP_309320384.1">
    <property type="nucleotide sequence ID" value="NZ_CP120678.1"/>
</dbReference>
<keyword evidence="9 12" id="KW-0460">Magnesium</keyword>
<dbReference type="InterPro" id="IPR002173">
    <property type="entry name" value="Carboh/pur_kinase_PfkB_CS"/>
</dbReference>
<dbReference type="GO" id="GO:0005524">
    <property type="term" value="F:ATP binding"/>
    <property type="evidence" value="ECO:0007669"/>
    <property type="project" value="UniProtKB-UniRule"/>
</dbReference>
<dbReference type="EMBL" id="CP120678">
    <property type="protein sequence ID" value="WIW70348.1"/>
    <property type="molecule type" value="Genomic_DNA"/>
</dbReference>
<feature type="binding site" evidence="12">
    <location>
        <begin position="44"/>
        <end position="48"/>
    </location>
    <ligand>
        <name>substrate</name>
    </ligand>
</feature>
<evidence type="ECO:0000256" key="1">
    <source>
        <dbReference type="ARBA" id="ARBA00005380"/>
    </source>
</evidence>
<comment type="similarity">
    <text evidence="1">Belongs to the carbohydrate kinase pfkB family.</text>
</comment>
<dbReference type="GO" id="GO:0046872">
    <property type="term" value="F:metal ion binding"/>
    <property type="evidence" value="ECO:0007669"/>
    <property type="project" value="UniProtKB-KW"/>
</dbReference>
<keyword evidence="5 12" id="KW-0479">Metal-binding</keyword>
<keyword evidence="8 12" id="KW-0067">ATP-binding</keyword>
<feature type="binding site" evidence="12">
    <location>
        <position position="295"/>
    </location>
    <ligand>
        <name>K(+)</name>
        <dbReference type="ChEBI" id="CHEBI:29103"/>
    </ligand>
</feature>
<keyword evidence="7 12" id="KW-0418">Kinase</keyword>
<keyword evidence="15" id="KW-1185">Reference proteome</keyword>
<gene>
    <name evidence="12 14" type="primary">rbsK</name>
    <name evidence="14" type="ORF">P3F81_10685</name>
</gene>
<evidence type="ECO:0000256" key="5">
    <source>
        <dbReference type="ARBA" id="ARBA00022723"/>
    </source>
</evidence>
<dbReference type="InterPro" id="IPR011877">
    <property type="entry name" value="Ribokinase"/>
</dbReference>
<comment type="activity regulation">
    <text evidence="12">Activated by a monovalent cation that binds near, but not in, the active site. The most likely occupant of the site in vivo is potassium. Ion binding induces a conformational change that may alter substrate affinity.</text>
</comment>
<evidence type="ECO:0000256" key="4">
    <source>
        <dbReference type="ARBA" id="ARBA00022679"/>
    </source>
</evidence>
<evidence type="ECO:0000256" key="9">
    <source>
        <dbReference type="ARBA" id="ARBA00022842"/>
    </source>
</evidence>
<dbReference type="PANTHER" id="PTHR10584">
    <property type="entry name" value="SUGAR KINASE"/>
    <property type="match status" value="1"/>
</dbReference>
<evidence type="ECO:0000256" key="8">
    <source>
        <dbReference type="ARBA" id="ARBA00022840"/>
    </source>
</evidence>
<evidence type="ECO:0000256" key="2">
    <source>
        <dbReference type="ARBA" id="ARBA00012035"/>
    </source>
</evidence>
<dbReference type="Gene3D" id="3.40.1190.20">
    <property type="match status" value="1"/>
</dbReference>
<feature type="binding site" evidence="12">
    <location>
        <position position="256"/>
    </location>
    <ligand>
        <name>substrate</name>
    </ligand>
</feature>
<keyword evidence="10 12" id="KW-0630">Potassium</keyword>
<evidence type="ECO:0000256" key="6">
    <source>
        <dbReference type="ARBA" id="ARBA00022741"/>
    </source>
</evidence>
<dbReference type="KEGG" id="sgbi:P3F81_10685"/>
<name>A0A9Y2AIN5_9FIRM</name>
<feature type="binding site" evidence="12">
    <location>
        <position position="144"/>
    </location>
    <ligand>
        <name>substrate</name>
    </ligand>
</feature>
<feature type="binding site" evidence="12">
    <location>
        <begin position="16"/>
        <end position="18"/>
    </location>
    <ligand>
        <name>substrate</name>
    </ligand>
</feature>
<protein>
    <recommendedName>
        <fullName evidence="3 12">Ribokinase</fullName>
        <shortName evidence="12">RK</shortName>
        <ecNumber evidence="2 12">2.7.1.15</ecNumber>
    </recommendedName>
</protein>
<dbReference type="Proteomes" id="UP001243623">
    <property type="component" value="Chromosome"/>
</dbReference>